<reference evidence="14" key="1">
    <citation type="journal article" date="2008" name="Nature">
        <title>The amphioxus genome and the evolution of the chordate karyotype.</title>
        <authorList>
            <consortium name="US DOE Joint Genome Institute (JGI-PGF)"/>
            <person name="Putnam N.H."/>
            <person name="Butts T."/>
            <person name="Ferrier D.E.K."/>
            <person name="Furlong R.F."/>
            <person name="Hellsten U."/>
            <person name="Kawashima T."/>
            <person name="Robinson-Rechavi M."/>
            <person name="Shoguchi E."/>
            <person name="Terry A."/>
            <person name="Yu J.-K."/>
            <person name="Benito-Gutierrez E.L."/>
            <person name="Dubchak I."/>
            <person name="Garcia-Fernandez J."/>
            <person name="Gibson-Brown J.J."/>
            <person name="Grigoriev I.V."/>
            <person name="Horton A.C."/>
            <person name="de Jong P.J."/>
            <person name="Jurka J."/>
            <person name="Kapitonov V.V."/>
            <person name="Kohara Y."/>
            <person name="Kuroki Y."/>
            <person name="Lindquist E."/>
            <person name="Lucas S."/>
            <person name="Osoegawa K."/>
            <person name="Pennacchio L.A."/>
            <person name="Salamov A.A."/>
            <person name="Satou Y."/>
            <person name="Sauka-Spengler T."/>
            <person name="Schmutz J."/>
            <person name="Shin-I T."/>
            <person name="Toyoda A."/>
            <person name="Bronner-Fraser M."/>
            <person name="Fujiyama A."/>
            <person name="Holland L.Z."/>
            <person name="Holland P.W.H."/>
            <person name="Satoh N."/>
            <person name="Rokhsar D.S."/>
        </authorList>
    </citation>
    <scope>NUCLEOTIDE SEQUENCE [LARGE SCALE GENOMIC DNA]</scope>
    <source>
        <strain evidence="14">S238N-H82</strain>
        <tissue evidence="14">Testes</tissue>
    </source>
</reference>
<comment type="catalytic activity">
    <reaction evidence="8">
        <text>L-threonyl-[protein] + ATP = O-phospho-L-threonyl-[protein] + ADP + H(+)</text>
        <dbReference type="Rhea" id="RHEA:46608"/>
        <dbReference type="Rhea" id="RHEA-COMP:11060"/>
        <dbReference type="Rhea" id="RHEA-COMP:11605"/>
        <dbReference type="ChEBI" id="CHEBI:15378"/>
        <dbReference type="ChEBI" id="CHEBI:30013"/>
        <dbReference type="ChEBI" id="CHEBI:30616"/>
        <dbReference type="ChEBI" id="CHEBI:61977"/>
        <dbReference type="ChEBI" id="CHEBI:456216"/>
        <dbReference type="EC" id="2.7.11.1"/>
    </reaction>
</comment>
<dbReference type="Gene3D" id="1.25.40.20">
    <property type="entry name" value="Ankyrin repeat-containing domain"/>
    <property type="match status" value="1"/>
</dbReference>
<feature type="compositionally biased region" description="Acidic residues" evidence="11">
    <location>
        <begin position="813"/>
        <end position="832"/>
    </location>
</feature>
<gene>
    <name evidence="14" type="ORF">BRAFLDRAFT_129004</name>
</gene>
<dbReference type="InterPro" id="IPR002110">
    <property type="entry name" value="Ankyrin_rpt"/>
</dbReference>
<dbReference type="InterPro" id="IPR039788">
    <property type="entry name" value="NOL4/NOL4L"/>
</dbReference>
<dbReference type="Gene3D" id="3.40.50.300">
    <property type="entry name" value="P-loop containing nucleotide triphosphate hydrolases"/>
    <property type="match status" value="2"/>
</dbReference>
<dbReference type="InterPro" id="IPR011029">
    <property type="entry name" value="DEATH-like_dom_sf"/>
</dbReference>
<keyword evidence="6" id="KW-0418">Kinase</keyword>
<feature type="repeat" description="ANK" evidence="10">
    <location>
        <begin position="38"/>
        <end position="70"/>
    </location>
</feature>
<comment type="cofactor">
    <cofactor evidence="1">
        <name>Mg(2+)</name>
        <dbReference type="ChEBI" id="CHEBI:18420"/>
    </cofactor>
</comment>
<accession>C3ZVB7</accession>
<evidence type="ECO:0000259" key="12">
    <source>
        <dbReference type="PROSITE" id="PS50017"/>
    </source>
</evidence>
<dbReference type="eggNOG" id="ENOG502S104">
    <property type="taxonomic scope" value="Eukaryota"/>
</dbReference>
<feature type="domain" description="Roc" evidence="13">
    <location>
        <begin position="138"/>
        <end position="333"/>
    </location>
</feature>
<dbReference type="FunFam" id="1.10.533.10:FF:000087">
    <property type="entry name" value="Uncharacterized protein"/>
    <property type="match status" value="2"/>
</dbReference>
<feature type="compositionally biased region" description="Basic and acidic residues" evidence="11">
    <location>
        <begin position="776"/>
        <end position="794"/>
    </location>
</feature>
<dbReference type="Gene3D" id="1.10.10.10">
    <property type="entry name" value="Winged helix-like DNA-binding domain superfamily/Winged helix DNA-binding domain"/>
    <property type="match status" value="1"/>
</dbReference>
<evidence type="ECO:0000256" key="3">
    <source>
        <dbReference type="ARBA" id="ARBA00022679"/>
    </source>
</evidence>
<feature type="domain" description="Death" evidence="12">
    <location>
        <begin position="2034"/>
        <end position="2110"/>
    </location>
</feature>
<dbReference type="PROSITE" id="PS51424">
    <property type="entry name" value="ROC"/>
    <property type="match status" value="1"/>
</dbReference>
<dbReference type="SMART" id="SM00248">
    <property type="entry name" value="ANK"/>
    <property type="match status" value="3"/>
</dbReference>
<dbReference type="SUPFAM" id="SSF52540">
    <property type="entry name" value="P-loop containing nucleoside triphosphate hydrolases"/>
    <property type="match status" value="2"/>
</dbReference>
<feature type="repeat" description="ANK" evidence="10">
    <location>
        <begin position="71"/>
        <end position="103"/>
    </location>
</feature>
<dbReference type="PROSITE" id="PS50017">
    <property type="entry name" value="DEATH_DOMAIN"/>
    <property type="match status" value="2"/>
</dbReference>
<evidence type="ECO:0000256" key="6">
    <source>
        <dbReference type="ARBA" id="ARBA00022777"/>
    </source>
</evidence>
<dbReference type="Pfam" id="PF16095">
    <property type="entry name" value="COR-A"/>
    <property type="match status" value="1"/>
</dbReference>
<dbReference type="CDD" id="cd01670">
    <property type="entry name" value="Death"/>
    <property type="match status" value="2"/>
</dbReference>
<dbReference type="GO" id="GO:0007165">
    <property type="term" value="P:signal transduction"/>
    <property type="evidence" value="ECO:0007669"/>
    <property type="project" value="InterPro"/>
</dbReference>
<evidence type="ECO:0000259" key="13">
    <source>
        <dbReference type="PROSITE" id="PS51424"/>
    </source>
</evidence>
<evidence type="ECO:0000256" key="1">
    <source>
        <dbReference type="ARBA" id="ARBA00001946"/>
    </source>
</evidence>
<dbReference type="Gene3D" id="3.30.70.1390">
    <property type="entry name" value="ROC domain from the Parkinson's disease-associated leucine-rich repeat kinase 2"/>
    <property type="match status" value="2"/>
</dbReference>
<dbReference type="PANTHER" id="PTHR12449:SF18">
    <property type="entry name" value="DEATH DOMAIN-CONTAINING PROTEIN"/>
    <property type="match status" value="1"/>
</dbReference>
<dbReference type="InterPro" id="IPR000488">
    <property type="entry name" value="Death_dom"/>
</dbReference>
<evidence type="ECO:0000256" key="9">
    <source>
        <dbReference type="ARBA" id="ARBA00048679"/>
    </source>
</evidence>
<dbReference type="InterPro" id="IPR020859">
    <property type="entry name" value="ROC"/>
</dbReference>
<organism>
    <name type="scientific">Branchiostoma floridae</name>
    <name type="common">Florida lancelet</name>
    <name type="synonym">Amphioxus</name>
    <dbReference type="NCBI Taxonomy" id="7739"/>
    <lineage>
        <taxon>Eukaryota</taxon>
        <taxon>Metazoa</taxon>
        <taxon>Chordata</taxon>
        <taxon>Cephalochordata</taxon>
        <taxon>Leptocardii</taxon>
        <taxon>Amphioxiformes</taxon>
        <taxon>Branchiostomatidae</taxon>
        <taxon>Branchiostoma</taxon>
    </lineage>
</organism>
<keyword evidence="7" id="KW-0067">ATP-binding</keyword>
<evidence type="ECO:0000313" key="14">
    <source>
        <dbReference type="EMBL" id="EEN43507.1"/>
    </source>
</evidence>
<evidence type="ECO:0000256" key="5">
    <source>
        <dbReference type="ARBA" id="ARBA00022741"/>
    </source>
</evidence>
<dbReference type="SUPFAM" id="SSF47986">
    <property type="entry name" value="DEATH domain"/>
    <property type="match status" value="2"/>
</dbReference>
<dbReference type="EMBL" id="GG666688">
    <property type="protein sequence ID" value="EEN43507.1"/>
    <property type="molecule type" value="Genomic_DNA"/>
</dbReference>
<dbReference type="InterPro" id="IPR032171">
    <property type="entry name" value="COR-A"/>
</dbReference>
<dbReference type="SMART" id="SM00005">
    <property type="entry name" value="DEATH"/>
    <property type="match status" value="2"/>
</dbReference>
<dbReference type="SUPFAM" id="SSF48403">
    <property type="entry name" value="Ankyrin repeat"/>
    <property type="match status" value="1"/>
</dbReference>
<evidence type="ECO:0000256" key="8">
    <source>
        <dbReference type="ARBA" id="ARBA00047899"/>
    </source>
</evidence>
<dbReference type="Pfam" id="PF08477">
    <property type="entry name" value="Roc"/>
    <property type="match status" value="1"/>
</dbReference>
<keyword evidence="3" id="KW-0808">Transferase</keyword>
<feature type="domain" description="Death" evidence="12">
    <location>
        <begin position="2110"/>
        <end position="2193"/>
    </location>
</feature>
<dbReference type="Gene3D" id="1.10.533.10">
    <property type="entry name" value="Death Domain, Fas"/>
    <property type="match status" value="2"/>
</dbReference>
<dbReference type="EC" id="2.7.11.1" evidence="2"/>
<sequence>MDLDTFYTAVEEGDEQTVRRGLEAGVDVNVKREWRDWYQWTLLHVAAIQGHTETCELLIRHGADVNARDEFQITPLHVAAESGHTGTCELLIRHEADVMARNGDGKTSLDLAENQETRRAMKDAVREKSYHELLQKSGGVKVNRCKVFVFGMAETGKSTLKKSLRRGPVTALLQGLSKSSSEEEPHDPTPGVDVGTFHIPGVGEVSLWVFAGQAEYAVTHSMFMDAENTVFIVLYNIMDDSEEQERQVHWWLSFIKSCNPNRQPDVILVASHADKVSRDRGKRQAAHLLRLMTAEFKDHLHISDEVFLMNCKETRTAEMDRLKKLLATMKKNMLEHQRQMPKLCAEITKQLPSWCKKKCSPKCPVLRWPGYVEAVKEIDPHVEEDFLLQSTRHLHRLGEIIFSCPKSTDPIIVLKPNWLCTDVIGPMMAPVNFPIPRPERTSEDYVTRAEIQRVFQDIADVDLLITLLQELQLCHSYDGQTFIFPGLLTQTMPPDKWQLTQEPKVVYFGKQVLCADSTDMFSSGFFPRVQTRLMRELENRPLLWRDGAKCADRNVEGLIKLSPDGRAVNICVRSAQGDKVQCGKMLQQLENIIADVLDECSPGTGTVEKVLSARALKEHREEFYSYGKEEISKAAAEGGTILHPTLGFTERVSDLLCREDEDPVLEGLDDVPVELLLRGPEMAKVYAQACRQGSLPVHSTRVPVVGQYRSGKTCLIKRLMGETVKKEEEEPITDGINIISDVQTKTWKKSPGDKHETLLPQQEAKEVLIQASTGQERYHEEQTQLDFPSEKNEDQIEPDLPSEEYPNQTESDFPSDEYQEQTEPDFSSEEIQEQTQTDLPSNGQPNIAETTSKFTLEKDNTDVIPDNVRESAERMRNAGITKEELGTATHPRLSFWDFGGQATYYGTHHCFITPRGVYILVMSLLQKVSDDVPDLDYKASVDNLRTGGDYLDHWLNSIYSHTRQHKAQPPAIIVLTHKDMVSEEYIEKYKEEIRSHIEGKAAGRLVMPEIFAVDNTTEDAAVDEIRDYIRQVASKLPHMGEKIPISWLHLKSRLTKRREEGEKFLKFHEIVQLAQDPDINIKDKRTLATVLTFFHDRGDIIFFDEPGLRDDVTLQPQVMIDAFKTIITVPEYQQDRQDPKVRKMWERLEREGVLSDELLTRIWKERDRQLEEKGKKPFLIQHKSFLTALMEKFYLNCNATPISDASEEAQQKEIYFVPALLSCKRDDAELYPGNMHKCPQALYFVFSEKFLPSGMFCRLQALCVRRFGLEKSRVSAGCARFPTDNGEQIFVVTKVGHYLKVELLSTTNDFTEGLRVRKFLSSALFEIKEKWIPCIQYDLCCSTQENEGEPVFLELLSTDSGSDSVEPDSGIPSEFRSVWMTDSSQIHRAETSRDDGHRILHPTEDPDTIRLMRTIGPVLDIMEQAGGLTLDQCDHIRSQPRPVDRVLEMKEKGEVDPHLLGAAVEMCSPEFVDLFSRKKRGKKLVILHTDDFTAEFISPLKEVTEKSKVPYHTVTMAPTDSITVKTVELLLNRNNRMVLLIISPQALKHWSNLDYEFAIRNRKLLLPILLCPEDGNRKWMDQALQHRSPVLYSQEHEELQIEGGTVSDEQLQETVHNAVFGGIFSPLDEASFRSLRKVWSSRTEQESQEISKPQDLMKAMAKNGDITHDDLIKLEQDMIAAGISFPAIVHDIPVPDESEDQRVTEASVGQDGGDVEISGFAKLAVPPGVLQDITSITISTVDIASILRGPGGVNWTSGYPWSLKDACPREVLDQVMFSPAVKVDLHGAELNESVDLQTWRPPGSEEMKCILLKHHDGKGWIDITDITNITNAQEHQNRISIPMQSFSDMVTFWVPVTLGALAVCAIGKTVKDALLSRTLNCSFAAYIKPHKEKRCVHVVCRDNSVKTDEYLPGFAKFGYNKAESDLYHDEMIDVAVRVDGGNKVTEYMTVRTENVRSKNGQNVQLLLDVPTSGGVTGEVDIVRRAELKRVCHLVLLEEEDTSKYVYTGASRPDEHYGECTLAEAESEVNYCEKVTKEVSNEWDLLALKLGFNDNEIGVIRDLERDQDSRCIEMLTRWRNREGREATLQVLKQALIDIGQGRVAENLDVDVKDYFDTVINEASNDWDELALELGFNYNEIGVIRDLKPDQDRRCREMLHRWRNREGREATLQVLKEALNDIGQGRVAELLDGFLNPPPPHPPLGFLLLFLLLPSHLQAGLPNEPVMGLAFCGKTGLTIH</sequence>
<evidence type="ECO:0000256" key="4">
    <source>
        <dbReference type="ARBA" id="ARBA00022737"/>
    </source>
</evidence>
<feature type="compositionally biased region" description="Polar residues" evidence="11">
    <location>
        <begin position="833"/>
        <end position="854"/>
    </location>
</feature>
<dbReference type="InParanoid" id="C3ZVB7"/>
<name>C3ZVB7_BRAFL</name>
<protein>
    <recommendedName>
        <fullName evidence="2">non-specific serine/threonine protein kinase</fullName>
        <ecNumber evidence="2">2.7.11.1</ecNumber>
    </recommendedName>
</protein>
<proteinExistence type="predicted"/>
<evidence type="ECO:0000256" key="10">
    <source>
        <dbReference type="PROSITE-ProRule" id="PRU00023"/>
    </source>
</evidence>
<dbReference type="PROSITE" id="PS50297">
    <property type="entry name" value="ANK_REP_REGION"/>
    <property type="match status" value="2"/>
</dbReference>
<dbReference type="GO" id="GO:0005524">
    <property type="term" value="F:ATP binding"/>
    <property type="evidence" value="ECO:0007669"/>
    <property type="project" value="UniProtKB-KW"/>
</dbReference>
<dbReference type="PROSITE" id="PS50088">
    <property type="entry name" value="ANK_REPEAT"/>
    <property type="match status" value="2"/>
</dbReference>
<evidence type="ECO:0000256" key="11">
    <source>
        <dbReference type="SAM" id="MobiDB-lite"/>
    </source>
</evidence>
<evidence type="ECO:0000256" key="7">
    <source>
        <dbReference type="ARBA" id="ARBA00022840"/>
    </source>
</evidence>
<comment type="catalytic activity">
    <reaction evidence="9">
        <text>L-seryl-[protein] + ATP = O-phospho-L-seryl-[protein] + ADP + H(+)</text>
        <dbReference type="Rhea" id="RHEA:17989"/>
        <dbReference type="Rhea" id="RHEA-COMP:9863"/>
        <dbReference type="Rhea" id="RHEA-COMP:11604"/>
        <dbReference type="ChEBI" id="CHEBI:15378"/>
        <dbReference type="ChEBI" id="CHEBI:29999"/>
        <dbReference type="ChEBI" id="CHEBI:30616"/>
        <dbReference type="ChEBI" id="CHEBI:83421"/>
        <dbReference type="ChEBI" id="CHEBI:456216"/>
        <dbReference type="EC" id="2.7.11.1"/>
    </reaction>
</comment>
<dbReference type="Pfam" id="PF00531">
    <property type="entry name" value="Death"/>
    <property type="match status" value="2"/>
</dbReference>
<keyword evidence="5" id="KW-0547">Nucleotide-binding</keyword>
<keyword evidence="10" id="KW-0040">ANK repeat</keyword>
<dbReference type="GO" id="GO:0016301">
    <property type="term" value="F:kinase activity"/>
    <property type="evidence" value="ECO:0007669"/>
    <property type="project" value="UniProtKB-KW"/>
</dbReference>
<dbReference type="InterPro" id="IPR036388">
    <property type="entry name" value="WH-like_DNA-bd_sf"/>
</dbReference>
<keyword evidence="4" id="KW-0677">Repeat</keyword>
<dbReference type="FunFam" id="1.10.10.10:FF:000983">
    <property type="entry name" value="Uncharacterized protein"/>
    <property type="match status" value="1"/>
</dbReference>
<dbReference type="InterPro" id="IPR036770">
    <property type="entry name" value="Ankyrin_rpt-contain_sf"/>
</dbReference>
<feature type="region of interest" description="Disordered" evidence="11">
    <location>
        <begin position="773"/>
        <end position="857"/>
    </location>
</feature>
<dbReference type="Pfam" id="PF12796">
    <property type="entry name" value="Ank_2"/>
    <property type="match status" value="1"/>
</dbReference>
<evidence type="ECO:0000256" key="2">
    <source>
        <dbReference type="ARBA" id="ARBA00012513"/>
    </source>
</evidence>
<dbReference type="InterPro" id="IPR027417">
    <property type="entry name" value="P-loop_NTPase"/>
</dbReference>
<dbReference type="PANTHER" id="PTHR12449">
    <property type="entry name" value="DEATH DOMAIN-CONTAINING PROTEIN"/>
    <property type="match status" value="1"/>
</dbReference>